<dbReference type="EMBL" id="JAGIZQ010000004">
    <property type="protein sequence ID" value="KAH6631299.1"/>
    <property type="molecule type" value="Genomic_DNA"/>
</dbReference>
<name>A0ACB7P9S1_9PEZI</name>
<comment type="caution">
    <text evidence="1">The sequence shown here is derived from an EMBL/GenBank/DDBJ whole genome shotgun (WGS) entry which is preliminary data.</text>
</comment>
<evidence type="ECO:0000313" key="1">
    <source>
        <dbReference type="EMBL" id="KAH6631299.1"/>
    </source>
</evidence>
<dbReference type="Proteomes" id="UP000724584">
    <property type="component" value="Unassembled WGS sequence"/>
</dbReference>
<accession>A0ACB7P9S1</accession>
<sequence>MGMAAKELWRDTMAYFNHLLTSALRRSSQALKRKNQKRLARLHQEEEKRHSEFLEWLEAANERMEKIDLGDKRGQL</sequence>
<proteinExistence type="predicted"/>
<evidence type="ECO:0000313" key="2">
    <source>
        <dbReference type="Proteomes" id="UP000724584"/>
    </source>
</evidence>
<gene>
    <name evidence="1" type="ORF">F5144DRAFT_570634</name>
</gene>
<organism evidence="1 2">
    <name type="scientific">Chaetomium tenue</name>
    <dbReference type="NCBI Taxonomy" id="1854479"/>
    <lineage>
        <taxon>Eukaryota</taxon>
        <taxon>Fungi</taxon>
        <taxon>Dikarya</taxon>
        <taxon>Ascomycota</taxon>
        <taxon>Pezizomycotina</taxon>
        <taxon>Sordariomycetes</taxon>
        <taxon>Sordariomycetidae</taxon>
        <taxon>Sordariales</taxon>
        <taxon>Chaetomiaceae</taxon>
        <taxon>Chaetomium</taxon>
    </lineage>
</organism>
<keyword evidence="2" id="KW-1185">Reference proteome</keyword>
<protein>
    <submittedName>
        <fullName evidence="1">Uncharacterized protein</fullName>
    </submittedName>
</protein>
<reference evidence="1 2" key="1">
    <citation type="journal article" date="2021" name="Nat. Commun.">
        <title>Genetic determinants of endophytism in the Arabidopsis root mycobiome.</title>
        <authorList>
            <person name="Mesny F."/>
            <person name="Miyauchi S."/>
            <person name="Thiergart T."/>
            <person name="Pickel B."/>
            <person name="Atanasova L."/>
            <person name="Karlsson M."/>
            <person name="Huettel B."/>
            <person name="Barry K.W."/>
            <person name="Haridas S."/>
            <person name="Chen C."/>
            <person name="Bauer D."/>
            <person name="Andreopoulos W."/>
            <person name="Pangilinan J."/>
            <person name="LaButti K."/>
            <person name="Riley R."/>
            <person name="Lipzen A."/>
            <person name="Clum A."/>
            <person name="Drula E."/>
            <person name="Henrissat B."/>
            <person name="Kohler A."/>
            <person name="Grigoriev I.V."/>
            <person name="Martin F.M."/>
            <person name="Hacquard S."/>
        </authorList>
    </citation>
    <scope>NUCLEOTIDE SEQUENCE [LARGE SCALE GENOMIC DNA]</scope>
    <source>
        <strain evidence="1 2">MPI-SDFR-AT-0079</strain>
    </source>
</reference>